<dbReference type="Proteomes" id="UP001057025">
    <property type="component" value="Chromosome"/>
</dbReference>
<gene>
    <name evidence="1" type="ORF">M3M39_04980</name>
</gene>
<dbReference type="NCBIfam" id="TIGR01637">
    <property type="entry name" value="phage_arpU"/>
    <property type="match status" value="1"/>
</dbReference>
<evidence type="ECO:0000313" key="2">
    <source>
        <dbReference type="Proteomes" id="UP001057025"/>
    </source>
</evidence>
<reference evidence="1" key="1">
    <citation type="submission" date="2022-05" db="EMBL/GenBank/DDBJ databases">
        <authorList>
            <person name="Oliphant S.A."/>
            <person name="Watson-Haigh N.S."/>
            <person name="Sumby K.M."/>
            <person name="Gardner J.M."/>
            <person name="Jiranek V."/>
        </authorList>
    </citation>
    <scope>NUCLEOTIDE SEQUENCE</scope>
    <source>
        <strain evidence="1">KI11_C11</strain>
    </source>
</reference>
<accession>A0ABY5BUY8</accession>
<keyword evidence="2" id="KW-1185">Reference proteome</keyword>
<evidence type="ECO:0000313" key="1">
    <source>
        <dbReference type="EMBL" id="USS87478.1"/>
    </source>
</evidence>
<dbReference type="InterPro" id="IPR006524">
    <property type="entry name" value="ArpU-like"/>
</dbReference>
<dbReference type="RefSeq" id="WP_252796774.1">
    <property type="nucleotide sequence ID" value="NZ_CP097118.1"/>
</dbReference>
<sequence>MGLFPEIDRKATIKNTKRFFKKVWPRIILQSGLTAVSLHSPEITDMPTSTPSGNSNEKLVLRMLERQDEVKNVIRCINSLEHKKSLILRDSFINNIPDWKIANQIGYGQSRYYELKNNALIDFADAATAYGFELIKEKS</sequence>
<organism evidence="1 2">
    <name type="scientific">Fructilactobacillus hinvesii</name>
    <dbReference type="NCBI Taxonomy" id="2940300"/>
    <lineage>
        <taxon>Bacteria</taxon>
        <taxon>Bacillati</taxon>
        <taxon>Bacillota</taxon>
        <taxon>Bacilli</taxon>
        <taxon>Lactobacillales</taxon>
        <taxon>Lactobacillaceae</taxon>
        <taxon>Fructilactobacillus</taxon>
    </lineage>
</organism>
<proteinExistence type="predicted"/>
<name>A0ABY5BUY8_9LACO</name>
<dbReference type="EMBL" id="CP097118">
    <property type="protein sequence ID" value="USS87478.1"/>
    <property type="molecule type" value="Genomic_DNA"/>
</dbReference>
<evidence type="ECO:0008006" key="3">
    <source>
        <dbReference type="Google" id="ProtNLM"/>
    </source>
</evidence>
<protein>
    <recommendedName>
        <fullName evidence="3">ArpU family transcriptional regulator</fullName>
    </recommendedName>
</protein>